<proteinExistence type="predicted"/>
<dbReference type="AlphaFoldDB" id="A0A2P2QQG7"/>
<accession>A0A2P2QQG7</accession>
<dbReference type="EMBL" id="GGEC01088713">
    <property type="protein sequence ID" value="MBX69197.1"/>
    <property type="molecule type" value="Transcribed_RNA"/>
</dbReference>
<sequence length="28" mass="3004">MSSDPSGVRPNQGPTDLGINFFARDILV</sequence>
<evidence type="ECO:0000313" key="1">
    <source>
        <dbReference type="EMBL" id="MBX69197.1"/>
    </source>
</evidence>
<reference evidence="1" key="1">
    <citation type="submission" date="2018-02" db="EMBL/GenBank/DDBJ databases">
        <title>Rhizophora mucronata_Transcriptome.</title>
        <authorList>
            <person name="Meera S.P."/>
            <person name="Sreeshan A."/>
            <person name="Augustine A."/>
        </authorList>
    </citation>
    <scope>NUCLEOTIDE SEQUENCE</scope>
    <source>
        <tissue evidence="1">Leaf</tissue>
    </source>
</reference>
<name>A0A2P2QQG7_RHIMU</name>
<protein>
    <submittedName>
        <fullName evidence="1">Uncharacterized protein</fullName>
    </submittedName>
</protein>
<organism evidence="1">
    <name type="scientific">Rhizophora mucronata</name>
    <name type="common">Asiatic mangrove</name>
    <dbReference type="NCBI Taxonomy" id="61149"/>
    <lineage>
        <taxon>Eukaryota</taxon>
        <taxon>Viridiplantae</taxon>
        <taxon>Streptophyta</taxon>
        <taxon>Embryophyta</taxon>
        <taxon>Tracheophyta</taxon>
        <taxon>Spermatophyta</taxon>
        <taxon>Magnoliopsida</taxon>
        <taxon>eudicotyledons</taxon>
        <taxon>Gunneridae</taxon>
        <taxon>Pentapetalae</taxon>
        <taxon>rosids</taxon>
        <taxon>fabids</taxon>
        <taxon>Malpighiales</taxon>
        <taxon>Rhizophoraceae</taxon>
        <taxon>Rhizophora</taxon>
    </lineage>
</organism>